<comment type="caution">
    <text evidence="6">The sequence shown here is derived from an EMBL/GenBank/DDBJ whole genome shotgun (WGS) entry which is preliminary data.</text>
</comment>
<dbReference type="PANTHER" id="PTHR45886">
    <property type="entry name" value="NUCLEAR HORMONE RECEPTOR FAMILY-RELATED-RELATED"/>
    <property type="match status" value="1"/>
</dbReference>
<name>A0AAV5TKE4_9BILA</name>
<reference evidence="6" key="1">
    <citation type="submission" date="2023-10" db="EMBL/GenBank/DDBJ databases">
        <title>Genome assembly of Pristionchus species.</title>
        <authorList>
            <person name="Yoshida K."/>
            <person name="Sommer R.J."/>
        </authorList>
    </citation>
    <scope>NUCLEOTIDE SEQUENCE</scope>
    <source>
        <strain evidence="6">RS0144</strain>
    </source>
</reference>
<dbReference type="Proteomes" id="UP001432027">
    <property type="component" value="Unassembled WGS sequence"/>
</dbReference>
<evidence type="ECO:0000256" key="4">
    <source>
        <dbReference type="ARBA" id="ARBA00023170"/>
    </source>
</evidence>
<evidence type="ECO:0000259" key="5">
    <source>
        <dbReference type="PROSITE" id="PS51843"/>
    </source>
</evidence>
<keyword evidence="2" id="KW-0805">Transcription regulation</keyword>
<sequence>MDSVYQMAWISSFDFFKFLDRTDQIVIVKTVTLQLMILTNSFFSYCNNSSTCIFPDGSYFVWLDTMFDVIRNCNEIHLDRGEYALLKILLLCNPNWDKLSRSAFQLLSSTQQNYTNLLMDYCMRNHGASEGPARMATLLQLKNTIIHKVFK</sequence>
<dbReference type="Pfam" id="PF00104">
    <property type="entry name" value="Hormone_recep"/>
    <property type="match status" value="1"/>
</dbReference>
<feature type="non-terminal residue" evidence="6">
    <location>
        <position position="151"/>
    </location>
</feature>
<dbReference type="PANTHER" id="PTHR45886:SF18">
    <property type="entry name" value="NR LBD DOMAIN-CONTAINING PROTEIN-RELATED"/>
    <property type="match status" value="1"/>
</dbReference>
<feature type="domain" description="NR LBD" evidence="5">
    <location>
        <begin position="1"/>
        <end position="151"/>
    </location>
</feature>
<dbReference type="SUPFAM" id="SSF48508">
    <property type="entry name" value="Nuclear receptor ligand-binding domain"/>
    <property type="match status" value="1"/>
</dbReference>
<evidence type="ECO:0000313" key="6">
    <source>
        <dbReference type="EMBL" id="GMS94887.1"/>
    </source>
</evidence>
<keyword evidence="3" id="KW-0804">Transcription</keyword>
<evidence type="ECO:0000256" key="1">
    <source>
        <dbReference type="ARBA" id="ARBA00005993"/>
    </source>
</evidence>
<evidence type="ECO:0000256" key="3">
    <source>
        <dbReference type="ARBA" id="ARBA00023163"/>
    </source>
</evidence>
<dbReference type="PROSITE" id="PS51843">
    <property type="entry name" value="NR_LBD"/>
    <property type="match status" value="1"/>
</dbReference>
<dbReference type="AlphaFoldDB" id="A0AAV5TKE4"/>
<dbReference type="EMBL" id="BTSX01000004">
    <property type="protein sequence ID" value="GMS94887.1"/>
    <property type="molecule type" value="Genomic_DNA"/>
</dbReference>
<evidence type="ECO:0000256" key="2">
    <source>
        <dbReference type="ARBA" id="ARBA00023015"/>
    </source>
</evidence>
<keyword evidence="7" id="KW-1185">Reference proteome</keyword>
<comment type="similarity">
    <text evidence="1">Belongs to the nuclear hormone receptor family.</text>
</comment>
<dbReference type="SMART" id="SM00430">
    <property type="entry name" value="HOLI"/>
    <property type="match status" value="1"/>
</dbReference>
<protein>
    <recommendedName>
        <fullName evidence="5">NR LBD domain-containing protein</fullName>
    </recommendedName>
</protein>
<dbReference type="InterPro" id="IPR035500">
    <property type="entry name" value="NHR-like_dom_sf"/>
</dbReference>
<dbReference type="InterPro" id="IPR000536">
    <property type="entry name" value="Nucl_hrmn_rcpt_lig-bd"/>
</dbReference>
<keyword evidence="4" id="KW-0675">Receptor</keyword>
<evidence type="ECO:0000313" key="7">
    <source>
        <dbReference type="Proteomes" id="UP001432027"/>
    </source>
</evidence>
<proteinExistence type="inferred from homology"/>
<organism evidence="6 7">
    <name type="scientific">Pristionchus entomophagus</name>
    <dbReference type="NCBI Taxonomy" id="358040"/>
    <lineage>
        <taxon>Eukaryota</taxon>
        <taxon>Metazoa</taxon>
        <taxon>Ecdysozoa</taxon>
        <taxon>Nematoda</taxon>
        <taxon>Chromadorea</taxon>
        <taxon>Rhabditida</taxon>
        <taxon>Rhabditina</taxon>
        <taxon>Diplogasteromorpha</taxon>
        <taxon>Diplogasteroidea</taxon>
        <taxon>Neodiplogasteridae</taxon>
        <taxon>Pristionchus</taxon>
    </lineage>
</organism>
<accession>A0AAV5TKE4</accession>
<dbReference type="Gene3D" id="1.10.565.10">
    <property type="entry name" value="Retinoid X Receptor"/>
    <property type="match status" value="1"/>
</dbReference>
<gene>
    <name evidence="6" type="ORF">PENTCL1PPCAC_17062</name>
</gene>